<evidence type="ECO:0000313" key="1">
    <source>
        <dbReference type="EMBL" id="MFC6238805.1"/>
    </source>
</evidence>
<organism evidence="1 2">
    <name type="scientific">Longivirga aurantiaca</name>
    <dbReference type="NCBI Taxonomy" id="1837743"/>
    <lineage>
        <taxon>Bacteria</taxon>
        <taxon>Bacillati</taxon>
        <taxon>Actinomycetota</taxon>
        <taxon>Actinomycetes</taxon>
        <taxon>Sporichthyales</taxon>
        <taxon>Sporichthyaceae</taxon>
        <taxon>Longivirga</taxon>
    </lineage>
</organism>
<name>A0ABW1T3F7_9ACTN</name>
<dbReference type="PANTHER" id="PTHR48228:SF5">
    <property type="entry name" value="ALPHA-METHYLACYL-COA RACEMASE"/>
    <property type="match status" value="1"/>
</dbReference>
<dbReference type="InterPro" id="IPR044855">
    <property type="entry name" value="CoA-Trfase_III_dom3_sf"/>
</dbReference>
<dbReference type="Pfam" id="PF02515">
    <property type="entry name" value="CoA_transf_3"/>
    <property type="match status" value="1"/>
</dbReference>
<dbReference type="Gene3D" id="3.30.1540.10">
    <property type="entry name" value="formyl-coa transferase, domain 3"/>
    <property type="match status" value="1"/>
</dbReference>
<keyword evidence="2" id="KW-1185">Reference proteome</keyword>
<protein>
    <submittedName>
        <fullName evidence="1">CaiB/BaiF CoA transferase family protein</fullName>
    </submittedName>
</protein>
<dbReference type="SUPFAM" id="SSF89796">
    <property type="entry name" value="CoA-transferase family III (CaiB/BaiF)"/>
    <property type="match status" value="1"/>
</dbReference>
<dbReference type="Gene3D" id="3.40.50.10540">
    <property type="entry name" value="Crotonobetainyl-coa:carnitine coa-transferase, domain 1"/>
    <property type="match status" value="1"/>
</dbReference>
<dbReference type="PANTHER" id="PTHR48228">
    <property type="entry name" value="SUCCINYL-COA--D-CITRAMALATE COA-TRANSFERASE"/>
    <property type="match status" value="1"/>
</dbReference>
<gene>
    <name evidence="1" type="ORF">ACFQGU_13030</name>
</gene>
<dbReference type="Proteomes" id="UP001596138">
    <property type="component" value="Unassembled WGS sequence"/>
</dbReference>
<keyword evidence="1" id="KW-0808">Transferase</keyword>
<reference evidence="2" key="1">
    <citation type="journal article" date="2019" name="Int. J. Syst. Evol. Microbiol.">
        <title>The Global Catalogue of Microorganisms (GCM) 10K type strain sequencing project: providing services to taxonomists for standard genome sequencing and annotation.</title>
        <authorList>
            <consortium name="The Broad Institute Genomics Platform"/>
            <consortium name="The Broad Institute Genome Sequencing Center for Infectious Disease"/>
            <person name="Wu L."/>
            <person name="Ma J."/>
        </authorList>
    </citation>
    <scope>NUCLEOTIDE SEQUENCE [LARGE SCALE GENOMIC DNA]</scope>
    <source>
        <strain evidence="2">CGMCC 4.7317</strain>
    </source>
</reference>
<sequence length="388" mass="40132">MTTSERPLDGVRVVDLTRLLPGAYATSLLLGMGADVVKIEDPRGGDGLRVSPPYSETGESGLFLALCRGKRSVALDLKTDVARDALLRLVSVSHVVIDSFRPGVLDRLGLGPAELAAANPALVHVSMTAYGDGGRAALPGHDLNVEGYAGILGLSRGIDGATAMPPFPIADMASGLQAALAVVAGLRVAEAQDSPSTEAPAFRADVTMLDSAMSLTAIGQGTVMATGEAPPVPDVLTGALACYGVYRCADGTELALGALEPKFFARVAELAGDPTLADAQYDITGQDALRGRLTLLFATRPREEWLALLEHDQTCVTPVRTSAEALADPDLQARGAFEDVVLADGRTTTAARPVAWLPADGRALAAPALGEHTDEVLRAIGLDPGLLG</sequence>
<dbReference type="InterPro" id="IPR003673">
    <property type="entry name" value="CoA-Trfase_fam_III"/>
</dbReference>
<dbReference type="InterPro" id="IPR050509">
    <property type="entry name" value="CoA-transferase_III"/>
</dbReference>
<dbReference type="RefSeq" id="WP_386767339.1">
    <property type="nucleotide sequence ID" value="NZ_JBHSTI010000008.1"/>
</dbReference>
<dbReference type="GO" id="GO:0016740">
    <property type="term" value="F:transferase activity"/>
    <property type="evidence" value="ECO:0007669"/>
    <property type="project" value="UniProtKB-KW"/>
</dbReference>
<proteinExistence type="predicted"/>
<dbReference type="EMBL" id="JBHSTI010000008">
    <property type="protein sequence ID" value="MFC6238805.1"/>
    <property type="molecule type" value="Genomic_DNA"/>
</dbReference>
<comment type="caution">
    <text evidence="1">The sequence shown here is derived from an EMBL/GenBank/DDBJ whole genome shotgun (WGS) entry which is preliminary data.</text>
</comment>
<dbReference type="InterPro" id="IPR023606">
    <property type="entry name" value="CoA-Trfase_III_dom_1_sf"/>
</dbReference>
<evidence type="ECO:0000313" key="2">
    <source>
        <dbReference type="Proteomes" id="UP001596138"/>
    </source>
</evidence>
<accession>A0ABW1T3F7</accession>